<comment type="caution">
    <text evidence="2">The sequence shown here is derived from an EMBL/GenBank/DDBJ whole genome shotgun (WGS) entry which is preliminary data.</text>
</comment>
<reference evidence="2 3" key="1">
    <citation type="submission" date="2019-03" db="EMBL/GenBank/DDBJ databases">
        <title>First draft genome of Liparis tanakae, snailfish: a comprehensive survey of snailfish specific genes.</title>
        <authorList>
            <person name="Kim W."/>
            <person name="Song I."/>
            <person name="Jeong J.-H."/>
            <person name="Kim D."/>
            <person name="Kim S."/>
            <person name="Ryu S."/>
            <person name="Song J.Y."/>
            <person name="Lee S.K."/>
        </authorList>
    </citation>
    <scope>NUCLEOTIDE SEQUENCE [LARGE SCALE GENOMIC DNA]</scope>
    <source>
        <tissue evidence="2">Muscle</tissue>
    </source>
</reference>
<proteinExistence type="predicted"/>
<keyword evidence="3" id="KW-1185">Reference proteome</keyword>
<dbReference type="Proteomes" id="UP000314294">
    <property type="component" value="Unassembled WGS sequence"/>
</dbReference>
<evidence type="ECO:0000313" key="3">
    <source>
        <dbReference type="Proteomes" id="UP000314294"/>
    </source>
</evidence>
<feature type="compositionally biased region" description="Basic and acidic residues" evidence="1">
    <location>
        <begin position="70"/>
        <end position="79"/>
    </location>
</feature>
<gene>
    <name evidence="2" type="ORF">EYF80_060781</name>
</gene>
<accession>A0A4Z2EKA8</accession>
<dbReference type="EMBL" id="SRLO01006104">
    <property type="protein sequence ID" value="TNN29071.1"/>
    <property type="molecule type" value="Genomic_DNA"/>
</dbReference>
<name>A0A4Z2EKA8_9TELE</name>
<sequence>MQNSAAWPGPPSCHREVGRPVSHSRGREGLALFSGLVRSNQNFAQTRDREQSEWDQIQKDSGSGSGLIKGSRDGFRSRESRLSPLCDRYAHSLGEAPQVVFVVDHGRTLQSP</sequence>
<evidence type="ECO:0000313" key="2">
    <source>
        <dbReference type="EMBL" id="TNN29071.1"/>
    </source>
</evidence>
<feature type="region of interest" description="Disordered" evidence="1">
    <location>
        <begin position="44"/>
        <end position="79"/>
    </location>
</feature>
<feature type="compositionally biased region" description="Basic and acidic residues" evidence="1">
    <location>
        <begin position="46"/>
        <end position="58"/>
    </location>
</feature>
<dbReference type="AlphaFoldDB" id="A0A4Z2EKA8"/>
<protein>
    <submittedName>
        <fullName evidence="2">Uncharacterized protein</fullName>
    </submittedName>
</protein>
<organism evidence="2 3">
    <name type="scientific">Liparis tanakae</name>
    <name type="common">Tanaka's snailfish</name>
    <dbReference type="NCBI Taxonomy" id="230148"/>
    <lineage>
        <taxon>Eukaryota</taxon>
        <taxon>Metazoa</taxon>
        <taxon>Chordata</taxon>
        <taxon>Craniata</taxon>
        <taxon>Vertebrata</taxon>
        <taxon>Euteleostomi</taxon>
        <taxon>Actinopterygii</taxon>
        <taxon>Neopterygii</taxon>
        <taxon>Teleostei</taxon>
        <taxon>Neoteleostei</taxon>
        <taxon>Acanthomorphata</taxon>
        <taxon>Eupercaria</taxon>
        <taxon>Perciformes</taxon>
        <taxon>Cottioidei</taxon>
        <taxon>Cottales</taxon>
        <taxon>Liparidae</taxon>
        <taxon>Liparis</taxon>
    </lineage>
</organism>
<feature type="region of interest" description="Disordered" evidence="1">
    <location>
        <begin position="1"/>
        <end position="25"/>
    </location>
</feature>
<evidence type="ECO:0000256" key="1">
    <source>
        <dbReference type="SAM" id="MobiDB-lite"/>
    </source>
</evidence>